<dbReference type="SUPFAM" id="SSF48239">
    <property type="entry name" value="Terpenoid cyclases/Protein prenyltransferases"/>
    <property type="match status" value="1"/>
</dbReference>
<reference evidence="4 5" key="1">
    <citation type="journal article" date="2022" name="G3 (Bethesda)">
        <title>Whole-genome sequence and methylome profiling of the almond [Prunus dulcis (Mill.) D.A. Webb] cultivar 'Nonpareil'.</title>
        <authorList>
            <person name="D'Amico-Willman K.M."/>
            <person name="Ouma W.Z."/>
            <person name="Meulia T."/>
            <person name="Sideli G.M."/>
            <person name="Gradziel T.M."/>
            <person name="Fresnedo-Ramirez J."/>
        </authorList>
    </citation>
    <scope>NUCLEOTIDE SEQUENCE [LARGE SCALE GENOMIC DNA]</scope>
    <source>
        <strain evidence="4">Clone GOH B32 T37-40</strain>
    </source>
</reference>
<gene>
    <name evidence="4" type="ORF">L3X38_023635</name>
</gene>
<organism evidence="4 5">
    <name type="scientific">Prunus dulcis</name>
    <name type="common">Almond</name>
    <name type="synonym">Amygdalus dulcis</name>
    <dbReference type="NCBI Taxonomy" id="3755"/>
    <lineage>
        <taxon>Eukaryota</taxon>
        <taxon>Viridiplantae</taxon>
        <taxon>Streptophyta</taxon>
        <taxon>Embryophyta</taxon>
        <taxon>Tracheophyta</taxon>
        <taxon>Spermatophyta</taxon>
        <taxon>Magnoliopsida</taxon>
        <taxon>eudicotyledons</taxon>
        <taxon>Gunneridae</taxon>
        <taxon>Pentapetalae</taxon>
        <taxon>rosids</taxon>
        <taxon>fabids</taxon>
        <taxon>Rosales</taxon>
        <taxon>Rosaceae</taxon>
        <taxon>Amygdaloideae</taxon>
        <taxon>Amygdaleae</taxon>
        <taxon>Prunus</taxon>
    </lineage>
</organism>
<dbReference type="InterPro" id="IPR008949">
    <property type="entry name" value="Isoprenoid_synthase_dom_sf"/>
</dbReference>
<dbReference type="Proteomes" id="UP001054821">
    <property type="component" value="Chromosome 4"/>
</dbReference>
<dbReference type="GO" id="GO:0000287">
    <property type="term" value="F:magnesium ion binding"/>
    <property type="evidence" value="ECO:0007669"/>
    <property type="project" value="InterPro"/>
</dbReference>
<dbReference type="Gene3D" id="1.10.600.10">
    <property type="entry name" value="Farnesyl Diphosphate Synthase"/>
    <property type="match status" value="2"/>
</dbReference>
<comment type="cofactor">
    <cofactor evidence="1">
        <name>Mg(2+)</name>
        <dbReference type="ChEBI" id="CHEBI:18420"/>
    </cofactor>
</comment>
<evidence type="ECO:0000259" key="3">
    <source>
        <dbReference type="Pfam" id="PF03936"/>
    </source>
</evidence>
<sequence>MSFPVVATQVARRETTDASNALALQIAQALERPLLKGLERVCARGYMSIYQDDASHSEAILKLAKLDFNIVQSLHKKELSEITRWWKELDFEKKLPFARDRIVELKILTKVITLVSVLDDIYDAFGTYEELVIFTGAIER</sequence>
<feature type="domain" description="Terpene synthase metal-binding" evidence="3">
    <location>
        <begin position="107"/>
        <end position="140"/>
    </location>
</feature>
<evidence type="ECO:0000313" key="4">
    <source>
        <dbReference type="EMBL" id="KAI5333504.1"/>
    </source>
</evidence>
<name>A0AAD4Z5R1_PRUDU</name>
<dbReference type="Pfam" id="PF03936">
    <property type="entry name" value="Terpene_synth_C"/>
    <property type="match status" value="1"/>
</dbReference>
<dbReference type="PANTHER" id="PTHR31225:SF251">
    <property type="entry name" value="(-)-GERMACRENE D SYNTHASE-LIKE ISOFORM X2"/>
    <property type="match status" value="1"/>
</dbReference>
<keyword evidence="5" id="KW-1185">Reference proteome</keyword>
<evidence type="ECO:0000313" key="5">
    <source>
        <dbReference type="Proteomes" id="UP001054821"/>
    </source>
</evidence>
<dbReference type="EMBL" id="JAJFAZ020000004">
    <property type="protein sequence ID" value="KAI5333504.1"/>
    <property type="molecule type" value="Genomic_DNA"/>
</dbReference>
<dbReference type="InterPro" id="IPR050148">
    <property type="entry name" value="Terpene_synthase-like"/>
</dbReference>
<comment type="caution">
    <text evidence="4">The sequence shown here is derived from an EMBL/GenBank/DDBJ whole genome shotgun (WGS) entry which is preliminary data.</text>
</comment>
<dbReference type="AlphaFoldDB" id="A0AAD4Z5R1"/>
<evidence type="ECO:0000256" key="1">
    <source>
        <dbReference type="ARBA" id="ARBA00001946"/>
    </source>
</evidence>
<dbReference type="SUPFAM" id="SSF48576">
    <property type="entry name" value="Terpenoid synthases"/>
    <property type="match status" value="1"/>
</dbReference>
<dbReference type="InterPro" id="IPR036965">
    <property type="entry name" value="Terpene_synth_N_sf"/>
</dbReference>
<proteinExistence type="predicted"/>
<evidence type="ECO:0000256" key="2">
    <source>
        <dbReference type="ARBA" id="ARBA00022723"/>
    </source>
</evidence>
<protein>
    <recommendedName>
        <fullName evidence="3">Terpene synthase metal-binding domain-containing protein</fullName>
    </recommendedName>
</protein>
<dbReference type="InterPro" id="IPR005630">
    <property type="entry name" value="Terpene_synthase_metal-bd"/>
</dbReference>
<dbReference type="GO" id="GO:0010333">
    <property type="term" value="F:terpene synthase activity"/>
    <property type="evidence" value="ECO:0007669"/>
    <property type="project" value="InterPro"/>
</dbReference>
<accession>A0AAD4Z5R1</accession>
<dbReference type="InterPro" id="IPR008930">
    <property type="entry name" value="Terpenoid_cyclase/PrenylTrfase"/>
</dbReference>
<dbReference type="Gene3D" id="1.50.10.130">
    <property type="entry name" value="Terpene synthase, N-terminal domain"/>
    <property type="match status" value="1"/>
</dbReference>
<keyword evidence="2" id="KW-0479">Metal-binding</keyword>
<dbReference type="GO" id="GO:0016114">
    <property type="term" value="P:terpenoid biosynthetic process"/>
    <property type="evidence" value="ECO:0007669"/>
    <property type="project" value="InterPro"/>
</dbReference>
<dbReference type="PANTHER" id="PTHR31225">
    <property type="entry name" value="OS04G0344100 PROTEIN-RELATED"/>
    <property type="match status" value="1"/>
</dbReference>